<reference evidence="5" key="1">
    <citation type="submission" date="2020-07" db="EMBL/GenBank/DDBJ databases">
        <title>Huge and variable diversity of episymbiotic CPR bacteria and DPANN archaea in groundwater ecosystems.</title>
        <authorList>
            <person name="He C.Y."/>
            <person name="Keren R."/>
            <person name="Whittaker M."/>
            <person name="Farag I.F."/>
            <person name="Doudna J."/>
            <person name="Cate J.H.D."/>
            <person name="Banfield J.F."/>
        </authorList>
    </citation>
    <scope>NUCLEOTIDE SEQUENCE</scope>
    <source>
        <strain evidence="5">NC_groundwater_1664_Pr3_B-0.1um_52_9</strain>
    </source>
</reference>
<dbReference type="Pfam" id="PF13458">
    <property type="entry name" value="Peripla_BP_6"/>
    <property type="match status" value="1"/>
</dbReference>
<evidence type="ECO:0000313" key="6">
    <source>
        <dbReference type="Proteomes" id="UP000807825"/>
    </source>
</evidence>
<keyword evidence="2 3" id="KW-0732">Signal</keyword>
<dbReference type="AlphaFoldDB" id="A0A9D6UYM9"/>
<evidence type="ECO:0000256" key="2">
    <source>
        <dbReference type="ARBA" id="ARBA00022729"/>
    </source>
</evidence>
<dbReference type="PANTHER" id="PTHR47235">
    <property type="entry name" value="BLR6548 PROTEIN"/>
    <property type="match status" value="1"/>
</dbReference>
<dbReference type="CDD" id="cd06343">
    <property type="entry name" value="PBP1_ABC_ligand_binding-like"/>
    <property type="match status" value="1"/>
</dbReference>
<comment type="caution">
    <text evidence="5">The sequence shown here is derived from an EMBL/GenBank/DDBJ whole genome shotgun (WGS) entry which is preliminary data.</text>
</comment>
<evidence type="ECO:0000313" key="5">
    <source>
        <dbReference type="EMBL" id="MBI5248811.1"/>
    </source>
</evidence>
<dbReference type="InterPro" id="IPR028081">
    <property type="entry name" value="Leu-bd"/>
</dbReference>
<dbReference type="Gene3D" id="3.40.50.2300">
    <property type="match status" value="2"/>
</dbReference>
<name>A0A9D6UYM9_9BACT</name>
<accession>A0A9D6UYM9</accession>
<evidence type="ECO:0000259" key="4">
    <source>
        <dbReference type="Pfam" id="PF13458"/>
    </source>
</evidence>
<evidence type="ECO:0000256" key="1">
    <source>
        <dbReference type="ARBA" id="ARBA00010062"/>
    </source>
</evidence>
<dbReference type="PANTHER" id="PTHR47235:SF1">
    <property type="entry name" value="BLR6548 PROTEIN"/>
    <property type="match status" value="1"/>
</dbReference>
<dbReference type="EMBL" id="JACRDE010000143">
    <property type="protein sequence ID" value="MBI5248811.1"/>
    <property type="molecule type" value="Genomic_DNA"/>
</dbReference>
<sequence>MCPKKTSRLFALLLTLLLVGIYAGASAEVGVSDTSVVVGCSNSLSGPLAFTGTELIKFGTELYFNHINEKGGIHGRKLTLKTYDDAYDPTKAVSNTKKLVMQDGVFCILSPQGSSPIFATLEYLEQEKVPLIFPFQGSPLQGKTIFTSFTSYPKETEIVLHWLVEKKGFKRIGMIYQDDKYGHLYRDQALETLKSMGMELVALESVKRGAIDLSAQMAKLGQANLDALCVVLVPGPAAMVIKEAKKAGWTNTKLVASGPVTDEKFIVLAGGESDGVWGFSLWPDPVHSQRPAMVEYRKILEKYAPGHAANRYSLFGYFYAKAFCEALQRAGKDLTRESMIKAAEGIQNWENGIITPVSFSETDHAAQEDGFMVEVKGNVFKPISGWLSLEKGKLTERPLGE</sequence>
<dbReference type="SUPFAM" id="SSF53822">
    <property type="entry name" value="Periplasmic binding protein-like I"/>
    <property type="match status" value="1"/>
</dbReference>
<proteinExistence type="inferred from homology"/>
<dbReference type="InterPro" id="IPR028082">
    <property type="entry name" value="Peripla_BP_I"/>
</dbReference>
<feature type="signal peptide" evidence="3">
    <location>
        <begin position="1"/>
        <end position="27"/>
    </location>
</feature>
<evidence type="ECO:0000256" key="3">
    <source>
        <dbReference type="SAM" id="SignalP"/>
    </source>
</evidence>
<feature type="chain" id="PRO_5039391521" evidence="3">
    <location>
        <begin position="28"/>
        <end position="401"/>
    </location>
</feature>
<dbReference type="Proteomes" id="UP000807825">
    <property type="component" value="Unassembled WGS sequence"/>
</dbReference>
<protein>
    <submittedName>
        <fullName evidence="5">ABC transporter substrate-binding protein</fullName>
    </submittedName>
</protein>
<organism evidence="5 6">
    <name type="scientific">Desulfomonile tiedjei</name>
    <dbReference type="NCBI Taxonomy" id="2358"/>
    <lineage>
        <taxon>Bacteria</taxon>
        <taxon>Pseudomonadati</taxon>
        <taxon>Thermodesulfobacteriota</taxon>
        <taxon>Desulfomonilia</taxon>
        <taxon>Desulfomonilales</taxon>
        <taxon>Desulfomonilaceae</taxon>
        <taxon>Desulfomonile</taxon>
    </lineage>
</organism>
<feature type="domain" description="Leucine-binding protein" evidence="4">
    <location>
        <begin position="36"/>
        <end position="376"/>
    </location>
</feature>
<comment type="similarity">
    <text evidence="1">Belongs to the leucine-binding protein family.</text>
</comment>
<gene>
    <name evidence="5" type="ORF">HY912_04895</name>
</gene>